<sequence length="127" mass="14582">MSFSSLSKWYTHSRLFTPCESIAPSNSINPTAPDLRLQKVQKMLPQRRPGIRRLGLPHAWAPAIKNSDEYCPHCDNHFVIEAKTPKPSLKIESEDVRIDSRMLKDDRLRGEEQRSIFNVKDAPDRLG</sequence>
<keyword evidence="2" id="KW-1185">Reference proteome</keyword>
<dbReference type="STRING" id="1447883.A0A2B7XV06"/>
<dbReference type="GO" id="GO:0045041">
    <property type="term" value="P:protein import into mitochondrial intermembrane space"/>
    <property type="evidence" value="ECO:0007669"/>
    <property type="project" value="TreeGrafter"/>
</dbReference>
<reference evidence="1 2" key="1">
    <citation type="submission" date="2017-10" db="EMBL/GenBank/DDBJ databases">
        <title>Comparative genomics in systemic dimorphic fungi from Ajellomycetaceae.</title>
        <authorList>
            <person name="Munoz J.F."/>
            <person name="Mcewen J.G."/>
            <person name="Clay O.K."/>
            <person name="Cuomo C.A."/>
        </authorList>
    </citation>
    <scope>NUCLEOTIDE SEQUENCE [LARGE SCALE GENOMIC DNA]</scope>
    <source>
        <strain evidence="1 2">UAMH7299</strain>
    </source>
</reference>
<accession>A0A2B7XV06</accession>
<protein>
    <submittedName>
        <fullName evidence="1">Uncharacterized protein</fullName>
    </submittedName>
</protein>
<dbReference type="EMBL" id="PDNA01000081">
    <property type="protein sequence ID" value="PGH15604.1"/>
    <property type="molecule type" value="Genomic_DNA"/>
</dbReference>
<dbReference type="GO" id="GO:0005758">
    <property type="term" value="C:mitochondrial intermembrane space"/>
    <property type="evidence" value="ECO:0007669"/>
    <property type="project" value="TreeGrafter"/>
</dbReference>
<dbReference type="Proteomes" id="UP000224634">
    <property type="component" value="Unassembled WGS sequence"/>
</dbReference>
<dbReference type="PANTHER" id="PTHR28082">
    <property type="entry name" value="ZINC FINGER PROTEIN"/>
    <property type="match status" value="1"/>
</dbReference>
<evidence type="ECO:0000313" key="1">
    <source>
        <dbReference type="EMBL" id="PGH15604.1"/>
    </source>
</evidence>
<name>A0A2B7XV06_POLH7</name>
<dbReference type="OrthoDB" id="411372at2759"/>
<dbReference type="InterPro" id="IPR052604">
    <property type="entry name" value="Mito_Tim_assembly_helper"/>
</dbReference>
<gene>
    <name evidence="1" type="ORF">AJ80_05468</name>
</gene>
<proteinExistence type="predicted"/>
<dbReference type="GO" id="GO:0008270">
    <property type="term" value="F:zinc ion binding"/>
    <property type="evidence" value="ECO:0007669"/>
    <property type="project" value="TreeGrafter"/>
</dbReference>
<dbReference type="AlphaFoldDB" id="A0A2B7XV06"/>
<comment type="caution">
    <text evidence="1">The sequence shown here is derived from an EMBL/GenBank/DDBJ whole genome shotgun (WGS) entry which is preliminary data.</text>
</comment>
<dbReference type="PANTHER" id="PTHR28082:SF2">
    <property type="entry name" value="CHY-TYPE DOMAIN-CONTAINING PROTEIN"/>
    <property type="match status" value="1"/>
</dbReference>
<evidence type="ECO:0000313" key="2">
    <source>
        <dbReference type="Proteomes" id="UP000224634"/>
    </source>
</evidence>
<organism evidence="1 2">
    <name type="scientific">Polytolypa hystricis (strain UAMH7299)</name>
    <dbReference type="NCBI Taxonomy" id="1447883"/>
    <lineage>
        <taxon>Eukaryota</taxon>
        <taxon>Fungi</taxon>
        <taxon>Dikarya</taxon>
        <taxon>Ascomycota</taxon>
        <taxon>Pezizomycotina</taxon>
        <taxon>Eurotiomycetes</taxon>
        <taxon>Eurotiomycetidae</taxon>
        <taxon>Onygenales</taxon>
        <taxon>Onygenales incertae sedis</taxon>
        <taxon>Polytolypa</taxon>
    </lineage>
</organism>